<keyword evidence="4" id="KW-1185">Reference proteome</keyword>
<reference evidence="3 4" key="1">
    <citation type="submission" date="2024-03" db="EMBL/GenBank/DDBJ databases">
        <title>A high-quality draft genome sequence of Diaporthe vaccinii, a causative agent of upright dieback and viscid rot disease in cranberry plants.</title>
        <authorList>
            <person name="Sarrasin M."/>
            <person name="Lang B.F."/>
            <person name="Burger G."/>
        </authorList>
    </citation>
    <scope>NUCLEOTIDE SEQUENCE [LARGE SCALE GENOMIC DNA]</scope>
    <source>
        <strain evidence="3 4">IS7</strain>
    </source>
</reference>
<gene>
    <name evidence="3" type="ORF">FJTKL_03956</name>
</gene>
<dbReference type="PANTHER" id="PTHR43842">
    <property type="entry name" value="PROPIONYL-COA CARBOXYLASE BETA CHAIN"/>
    <property type="match status" value="1"/>
</dbReference>
<dbReference type="InterPro" id="IPR029045">
    <property type="entry name" value="ClpP/crotonase-like_dom_sf"/>
</dbReference>
<evidence type="ECO:0000313" key="4">
    <source>
        <dbReference type="Proteomes" id="UP001600888"/>
    </source>
</evidence>
<dbReference type="EMBL" id="JBAWTH010000016">
    <property type="protein sequence ID" value="KAL2288598.1"/>
    <property type="molecule type" value="Genomic_DNA"/>
</dbReference>
<dbReference type="InterPro" id="IPR051047">
    <property type="entry name" value="AccD/PCCB"/>
</dbReference>
<dbReference type="SUPFAM" id="SSF52096">
    <property type="entry name" value="ClpP/crotonase"/>
    <property type="match status" value="2"/>
</dbReference>
<evidence type="ECO:0000313" key="3">
    <source>
        <dbReference type="EMBL" id="KAL2288598.1"/>
    </source>
</evidence>
<dbReference type="Pfam" id="PF01039">
    <property type="entry name" value="Carboxyl_trans"/>
    <property type="match status" value="1"/>
</dbReference>
<dbReference type="PROSITE" id="PS50989">
    <property type="entry name" value="COA_CT_CTER"/>
    <property type="match status" value="1"/>
</dbReference>
<evidence type="ECO:0000259" key="2">
    <source>
        <dbReference type="PROSITE" id="PS50989"/>
    </source>
</evidence>
<dbReference type="Proteomes" id="UP001600888">
    <property type="component" value="Unassembled WGS sequence"/>
</dbReference>
<dbReference type="InterPro" id="IPR034733">
    <property type="entry name" value="AcCoA_carboxyl_beta"/>
</dbReference>
<accession>A0ABR4F1Q2</accession>
<evidence type="ECO:0000256" key="1">
    <source>
        <dbReference type="SAM" id="MobiDB-lite"/>
    </source>
</evidence>
<dbReference type="PANTHER" id="PTHR43842:SF2">
    <property type="entry name" value="PROPIONYL-COA CARBOXYLASE BETA CHAIN, MITOCHONDRIAL"/>
    <property type="match status" value="1"/>
</dbReference>
<proteinExistence type="predicted"/>
<feature type="compositionally biased region" description="Polar residues" evidence="1">
    <location>
        <begin position="17"/>
        <end position="34"/>
    </location>
</feature>
<feature type="region of interest" description="Disordered" evidence="1">
    <location>
        <begin position="1"/>
        <end position="56"/>
    </location>
</feature>
<organism evidence="3 4">
    <name type="scientific">Diaporthe vaccinii</name>
    <dbReference type="NCBI Taxonomy" id="105482"/>
    <lineage>
        <taxon>Eukaryota</taxon>
        <taxon>Fungi</taxon>
        <taxon>Dikarya</taxon>
        <taxon>Ascomycota</taxon>
        <taxon>Pezizomycotina</taxon>
        <taxon>Sordariomycetes</taxon>
        <taxon>Sordariomycetidae</taxon>
        <taxon>Diaporthales</taxon>
        <taxon>Diaporthaceae</taxon>
        <taxon>Diaporthe</taxon>
        <taxon>Diaporthe eres species complex</taxon>
    </lineage>
</organism>
<dbReference type="InterPro" id="IPR011763">
    <property type="entry name" value="COA_CT_C"/>
</dbReference>
<feature type="domain" description="CoA carboxyltransferase C-terminal" evidence="2">
    <location>
        <begin position="333"/>
        <end position="579"/>
    </location>
</feature>
<sequence length="590" mass="63883">MAGDNDGAKAKSRLKQIASQIQSPNKNHGNTSTAPPERQAAKRTRRKDKNAPPADWSDILGQVEAVKKIAETPPTDRPGYVRQKQAGKLWVRERIDAFLDPGSFYEVGSVAGTIDWRTTTAGKDGKAKDEVRGFTPSNNVQGFGTVGGRRVLFTADDFSLRAGHADGAIWAKTVYMERLCLDLRLPIVKLVDGSSGGGSVTTIMKDGFSYVPPTPGFREVAEQLSLGIPNVGAVLGPAIGLGAARVTACHFSVMASDVGSLFNAGPHVVAKATFEEGLTVGELGGPEIHCANGTIDNAVPDEAACFAQIRKFISYVPDCGLNHLPPVAEAIDPSDRGVKSLRTIIPRRRQRAYSMLRLIQTTLDQDSWFEIGAGWGNTAFVGLGRMGGQPVGVVANNPEVLSGATDALGAQKMIRHLNLCDVFNLPLIQFVDCPGYAVGTAAERQATMKYGVELGKAYYSTTMPIFNVLVRKCYGVAGGLMVDCREPHNRVAWPSLESGSLPLEGGIEASHSRELKDAGEKRAELYENLMNDYTRLQNPVRTAAAFSVPEIIDPADTRRLLCAWTTHMYRVKLPERLRDRQSGKIHPVFR</sequence>
<dbReference type="Gene3D" id="3.90.226.10">
    <property type="entry name" value="2-enoyl-CoA Hydratase, Chain A, domain 1"/>
    <property type="match status" value="2"/>
</dbReference>
<protein>
    <recommendedName>
        <fullName evidence="2">CoA carboxyltransferase C-terminal domain-containing protein</fullName>
    </recommendedName>
</protein>
<name>A0ABR4F1Q2_9PEZI</name>
<comment type="caution">
    <text evidence="3">The sequence shown here is derived from an EMBL/GenBank/DDBJ whole genome shotgun (WGS) entry which is preliminary data.</text>
</comment>